<reference evidence="9" key="1">
    <citation type="submission" date="2021-01" db="EMBL/GenBank/DDBJ databases">
        <title>Phytophthora aleatoria, a newly-described species from Pinus radiata is distinct from Phytophthora cactorum isolates based on comparative genomics.</title>
        <authorList>
            <person name="Mcdougal R."/>
            <person name="Panda P."/>
            <person name="Williams N."/>
            <person name="Studholme D.J."/>
        </authorList>
    </citation>
    <scope>NUCLEOTIDE SEQUENCE</scope>
    <source>
        <strain evidence="9">NZFS 4037</strain>
    </source>
</reference>
<dbReference type="GO" id="GO:0004843">
    <property type="term" value="F:cysteine-type deubiquitinase activity"/>
    <property type="evidence" value="ECO:0007669"/>
    <property type="project" value="UniProtKB-EC"/>
</dbReference>
<organism evidence="9 10">
    <name type="scientific">Phytophthora aleatoria</name>
    <dbReference type="NCBI Taxonomy" id="2496075"/>
    <lineage>
        <taxon>Eukaryota</taxon>
        <taxon>Sar</taxon>
        <taxon>Stramenopiles</taxon>
        <taxon>Oomycota</taxon>
        <taxon>Peronosporomycetes</taxon>
        <taxon>Peronosporales</taxon>
        <taxon>Peronosporaceae</taxon>
        <taxon>Phytophthora</taxon>
    </lineage>
</organism>
<dbReference type="PANTHER" id="PTHR13367">
    <property type="entry name" value="UBIQUITIN THIOESTERASE"/>
    <property type="match status" value="1"/>
</dbReference>
<feature type="domain" description="Ubiquitin-like" evidence="8">
    <location>
        <begin position="1986"/>
        <end position="2050"/>
    </location>
</feature>
<evidence type="ECO:0000256" key="1">
    <source>
        <dbReference type="ARBA" id="ARBA00000707"/>
    </source>
</evidence>
<dbReference type="InterPro" id="IPR022105">
    <property type="entry name" value="DUF3645"/>
</dbReference>
<dbReference type="PROSITE" id="PS50053">
    <property type="entry name" value="UBIQUITIN_2"/>
    <property type="match status" value="1"/>
</dbReference>
<dbReference type="EC" id="3.4.19.12" evidence="2"/>
<evidence type="ECO:0000256" key="7">
    <source>
        <dbReference type="SAM" id="Coils"/>
    </source>
</evidence>
<evidence type="ECO:0000256" key="4">
    <source>
        <dbReference type="ARBA" id="ARBA00022786"/>
    </source>
</evidence>
<accession>A0A8J5J4K9</accession>
<keyword evidence="10" id="KW-1185">Reference proteome</keyword>
<evidence type="ECO:0000256" key="5">
    <source>
        <dbReference type="ARBA" id="ARBA00022801"/>
    </source>
</evidence>
<gene>
    <name evidence="9" type="ORF">JG688_00000931</name>
</gene>
<dbReference type="InterPro" id="IPR022099">
    <property type="entry name" value="DUF3638"/>
</dbReference>
<keyword evidence="7" id="KW-0175">Coiled coil</keyword>
<dbReference type="Pfam" id="PF12359">
    <property type="entry name" value="DUF3645"/>
    <property type="match status" value="1"/>
</dbReference>
<comment type="caution">
    <text evidence="9">The sequence shown here is derived from an EMBL/GenBank/DDBJ whole genome shotgun (WGS) entry which is preliminary data.</text>
</comment>
<evidence type="ECO:0000256" key="3">
    <source>
        <dbReference type="ARBA" id="ARBA00022670"/>
    </source>
</evidence>
<dbReference type="CDD" id="cd17039">
    <property type="entry name" value="Ubl_ubiquitin_like"/>
    <property type="match status" value="1"/>
</dbReference>
<evidence type="ECO:0000256" key="6">
    <source>
        <dbReference type="ARBA" id="ARBA00022807"/>
    </source>
</evidence>
<feature type="coiled-coil region" evidence="7">
    <location>
        <begin position="451"/>
        <end position="485"/>
    </location>
</feature>
<evidence type="ECO:0000313" key="10">
    <source>
        <dbReference type="Proteomes" id="UP000709295"/>
    </source>
</evidence>
<evidence type="ECO:0000313" key="9">
    <source>
        <dbReference type="EMBL" id="KAG6976857.1"/>
    </source>
</evidence>
<dbReference type="Pfam" id="PF00240">
    <property type="entry name" value="ubiquitin"/>
    <property type="match status" value="1"/>
</dbReference>
<protein>
    <recommendedName>
        <fullName evidence="2">ubiquitinyl hydrolase 1</fullName>
        <ecNumber evidence="2">3.4.19.12</ecNumber>
    </recommendedName>
</protein>
<sequence>MEDEFLNAVFRFKHKAPRGCQDPELCKASVQHFAAFVANLEALEGQDQICGRVEPLGDDRVVPASAVTKHELDGLKEVCHRLEDDGTVRHTRGDVCYDPWLPMYGCAIQRTMLSATKVELKTEVHEVADVFGGECSVGVKHGCDAVDDLFFMLQVVQQVVNLLESGYDVSVLQGQCTRLQGSIEGFVDALIRKTADEYVLPEEKTLERLNDLKCGVEICSPKREEESNRNESIEERQRRALISLEACEFLDGASCGLEDLLEWEKSTTAPESYKRILVMRTIEAFMFERSQFLRDGAGEDSFSMECMQDLVTRYLQVVREWRKQPQLTSILDVEQRSRELLVVWIAFCLVQQKCAVEVPLCSQYNIALNWRDLKVAVLSNQVAITALQRVVKYIRGWNEKTKGPQLFHLTDQGPTFEFGREFVKTSEELKAAYKREVEVWEAHVTCKWNEIESKKEEAVNLREELSSLNEELRSKQSELAIEEARLLQPYPYGNQWQYRESPSKTELQAYTLGEWDDDAAQSVCKLVVLFRTSFLCASINVAATDDMLRVESRVAEMMSRRITELIAKVKTIGSNSVLTALTGEELFIQELTVDAAGKVTDILQLCSAQWIQTFSTMFPVRLQELYSHWYWEKKNCILFRPKEAKNRKVLFVARFDESGALHCYKVPFCDWELPYQEILDKLDNYDRFVQKESLLDVLQVLTKFENENFLHPLKSPEGMITIELPRFQLAFCLNSNQKFESVEHKGYILAINQQFDDFLTRYSRYLVLELQDKSDTARPKLRMLLPVGSVREDSEGMVDITIPDEADSLVDVACYDVHRRLKTLETETISARLQLAAICTRAGTNVPYKLERLVWKSPHREELSDSQILDELVNTRQWDSAEYPYWLAFEVEGRLQIRDEQLVVAQHLINRPGTVCQLNMGRGKTRRLVVAPEHRMSLELKRFELDKDDEVSTKILDEILDNGQYIDVLDECDAVLHHKYHLVYAAGHPIALSNGVERWQVAEALLGVIASKSSESRVAKVLQAPHVSCSTSNATPPGAYKGTRLNTVVDSTEPLRKELKKALALDLIDNSELMWLNMLGKGVARDSLITAITDSTVSLQTALGEHMQKLLSYINQLLALRGLIAFGVLEHCLEKRYRVDFGLPLPDTRPKKIAIPFRAADVPSEQSEFSHQDVCIALTLLGYYHRGLSDKEVQLTFEKLLRLDISEQVHQYGRWYASAKPDSKNAEIRKTLCDVRHISLTDARQLKTLCNVFRFCMETINFFLNTDVFPKDTQQYPQRLSRTAWNIAAGGDNIGFSGTNDNHRLLPLSVTQLEPVYPLLLGTNGDMLHKIMQESHGYEVVGPSLDSSPVPWQSVLLYALGKGVQALIDTGALLAGVMNHEAAEFLLERSDFAFAGVTYFDNRNKTSCWMVAEKDRRLVLPLKESSMLEKDTFVFFDEARSRGSDMKLPPNASAVLTLGPRLTKDKLMQGAGRMRQLGRNQTLWIASFDEVAQSILQAHCGASDLTAVDVLNWVVDNTKAESVNGLLEWAGNGFHYRKTQHDQKEEWVPEDWSLEMLYQEKLHAETITHIIESKARSNFEGIDDDVVSRIRNSGRIYGLEDEVCVTAHTDECERELEVEEKVQEQQNLEVAHCSPAQEKTWNYAEILRVQSIEELDGVVRVYALESFIRQWIYPKTFAGLAWSTTHIFGTENFFSTVLQAKNEDQMNEYLRFIDFVLVFDNGQVLLVSECEADHILQLLWSSASCSFRFVNLAFAWDSIDRAGKHPKFQDIDLALGSRLDRTLPLLPATSCHLYNGETMLSKDQQMAVEPIYRELLRPLAQRETTTSNFVKSRGNIHKWTRSFLHELCCRMDLEDCTNDTIESSLSMKFTNKDLYFLLFTELLPNQARYNTCQKVYKSDNGYTNQVHHLLKCHPDYQELAVAAFRKGNCFGLTLPDQRTSDEFHWIEWCVMDQIPVSFCERPIVRKTAKMEPVSARTASSVAAEKIKVTIKSETKAFSLETTPHESVAGVKAAYQESGENANFILLLHKGKELPDEKTLAELGITDGDVLVHIEAAHQPFHPLNYKLLAESIKNRRKHEDNNMQMLKEDNIWAAGSDGTVHRLGMEKSIISRSLNGSLPPHFSTKKAGSGRAFFNQLSVRVNGCSYHVLPSMEGRWNGELTTIPPQDEGSQVCSNDLIFRDDEGVWSQRQSRTTMSGLTSMQHMWIKPVSDGILKIETDDPSLRGSDITMQELGTNVIIITATSKRSGCPLMVETITGIDSSRRLRTIQRFDESGAFRSVYVMNEVRVVDAVSGAMEKYDNVF</sequence>
<name>A0A8J5J4K9_9STRA</name>
<comment type="catalytic activity">
    <reaction evidence="1">
        <text>Thiol-dependent hydrolysis of ester, thioester, amide, peptide and isopeptide bonds formed by the C-terminal Gly of ubiquitin (a 76-residue protein attached to proteins as an intracellular targeting signal).</text>
        <dbReference type="EC" id="3.4.19.12"/>
    </reaction>
</comment>
<dbReference type="InterPro" id="IPR051346">
    <property type="entry name" value="OTU_Deubiquitinase"/>
</dbReference>
<dbReference type="SMART" id="SM00213">
    <property type="entry name" value="UBQ"/>
    <property type="match status" value="1"/>
</dbReference>
<evidence type="ECO:0000259" key="8">
    <source>
        <dbReference type="PROSITE" id="PS50053"/>
    </source>
</evidence>
<dbReference type="Proteomes" id="UP000709295">
    <property type="component" value="Unassembled WGS sequence"/>
</dbReference>
<evidence type="ECO:0000256" key="2">
    <source>
        <dbReference type="ARBA" id="ARBA00012759"/>
    </source>
</evidence>
<dbReference type="PANTHER" id="PTHR13367:SF33">
    <property type="entry name" value="P-LOOP CONTAINING NUCLEOSIDE TRIPHOSPHATE HYDROLASE PROTEIN"/>
    <property type="match status" value="1"/>
</dbReference>
<keyword evidence="5" id="KW-0378">Hydrolase</keyword>
<dbReference type="Pfam" id="PF12340">
    <property type="entry name" value="DUF3638"/>
    <property type="match status" value="2"/>
</dbReference>
<keyword evidence="3" id="KW-0645">Protease</keyword>
<keyword evidence="6" id="KW-0788">Thiol protease</keyword>
<dbReference type="GO" id="GO:0006508">
    <property type="term" value="P:proteolysis"/>
    <property type="evidence" value="ECO:0007669"/>
    <property type="project" value="UniProtKB-KW"/>
</dbReference>
<dbReference type="InterPro" id="IPR000626">
    <property type="entry name" value="Ubiquitin-like_dom"/>
</dbReference>
<dbReference type="EMBL" id="JAENGY010000019">
    <property type="protein sequence ID" value="KAG6976857.1"/>
    <property type="molecule type" value="Genomic_DNA"/>
</dbReference>
<keyword evidence="4" id="KW-0833">Ubl conjugation pathway</keyword>
<proteinExistence type="predicted"/>